<evidence type="ECO:0000256" key="1">
    <source>
        <dbReference type="ARBA" id="ARBA00004141"/>
    </source>
</evidence>
<evidence type="ECO:0000256" key="4">
    <source>
        <dbReference type="ARBA" id="ARBA00023136"/>
    </source>
</evidence>
<reference evidence="8" key="1">
    <citation type="submission" date="2016-06" db="UniProtKB">
        <authorList>
            <consortium name="WormBaseParasite"/>
        </authorList>
    </citation>
    <scope>IDENTIFICATION</scope>
</reference>
<dbReference type="GO" id="GO:0030322">
    <property type="term" value="P:stabilization of membrane potential"/>
    <property type="evidence" value="ECO:0007669"/>
    <property type="project" value="TreeGrafter"/>
</dbReference>
<dbReference type="PANTHER" id="PTHR11003:SF324">
    <property type="entry name" value="POTASSIUM CHANNEL DOMAIN-CONTAINING PROTEIN"/>
    <property type="match status" value="1"/>
</dbReference>
<dbReference type="InterPro" id="IPR003280">
    <property type="entry name" value="2pore_dom_K_chnl"/>
</dbReference>
<sequence length="146" mass="16977">MELRKSCGRLYHQLGLGYLSPVFCILLYTLFGALLFLFIEQPHDQLRQQQLHNSYLRARSHFVRSLYRLHTDSAAANDSSHLIQELYTAVSWYESQINVSFTNESMWDLWNSLYYAGTIFTTIGKLLLASLIEPIQRFTGTVSYSR</sequence>
<gene>
    <name evidence="6" type="ORF">SBAD_LOCUS8964</name>
</gene>
<evidence type="ECO:0000256" key="5">
    <source>
        <dbReference type="SAM" id="Phobius"/>
    </source>
</evidence>
<protein>
    <submittedName>
        <fullName evidence="8">Ion_trans_2 domain-containing protein</fullName>
    </submittedName>
</protein>
<dbReference type="OrthoDB" id="297496at2759"/>
<dbReference type="GO" id="GO:0015271">
    <property type="term" value="F:outward rectifier potassium channel activity"/>
    <property type="evidence" value="ECO:0007669"/>
    <property type="project" value="TreeGrafter"/>
</dbReference>
<dbReference type="GO" id="GO:0022841">
    <property type="term" value="F:potassium ion leak channel activity"/>
    <property type="evidence" value="ECO:0007669"/>
    <property type="project" value="TreeGrafter"/>
</dbReference>
<proteinExistence type="predicted"/>
<comment type="subcellular location">
    <subcellularLocation>
        <location evidence="1">Membrane</location>
        <topology evidence="1">Multi-pass membrane protein</topology>
    </subcellularLocation>
</comment>
<keyword evidence="7" id="KW-1185">Reference proteome</keyword>
<evidence type="ECO:0000313" key="8">
    <source>
        <dbReference type="WBParaSite" id="SBAD_0000928901-mRNA-1"/>
    </source>
</evidence>
<evidence type="ECO:0000313" key="6">
    <source>
        <dbReference type="EMBL" id="VDP20356.1"/>
    </source>
</evidence>
<evidence type="ECO:0000256" key="3">
    <source>
        <dbReference type="ARBA" id="ARBA00022989"/>
    </source>
</evidence>
<dbReference type="Gene3D" id="1.10.287.70">
    <property type="match status" value="1"/>
</dbReference>
<feature type="transmembrane region" description="Helical" evidence="5">
    <location>
        <begin position="18"/>
        <end position="39"/>
    </location>
</feature>
<dbReference type="GO" id="GO:0005886">
    <property type="term" value="C:plasma membrane"/>
    <property type="evidence" value="ECO:0007669"/>
    <property type="project" value="TreeGrafter"/>
</dbReference>
<dbReference type="EMBL" id="UZAM01012161">
    <property type="protein sequence ID" value="VDP20356.1"/>
    <property type="molecule type" value="Genomic_DNA"/>
</dbReference>
<name>A0A183IZB6_9BILA</name>
<dbReference type="PANTHER" id="PTHR11003">
    <property type="entry name" value="POTASSIUM CHANNEL, SUBFAMILY K"/>
    <property type="match status" value="1"/>
</dbReference>
<reference evidence="6 7" key="2">
    <citation type="submission" date="2018-11" db="EMBL/GenBank/DDBJ databases">
        <authorList>
            <consortium name="Pathogen Informatics"/>
        </authorList>
    </citation>
    <scope>NUCLEOTIDE SEQUENCE [LARGE SCALE GENOMIC DNA]</scope>
</reference>
<evidence type="ECO:0000313" key="7">
    <source>
        <dbReference type="Proteomes" id="UP000270296"/>
    </source>
</evidence>
<dbReference type="Proteomes" id="UP000270296">
    <property type="component" value="Unassembled WGS sequence"/>
</dbReference>
<evidence type="ECO:0000256" key="2">
    <source>
        <dbReference type="ARBA" id="ARBA00022692"/>
    </source>
</evidence>
<keyword evidence="2 5" id="KW-0812">Transmembrane</keyword>
<dbReference type="WBParaSite" id="SBAD_0000928901-mRNA-1">
    <property type="protein sequence ID" value="SBAD_0000928901-mRNA-1"/>
    <property type="gene ID" value="SBAD_0000928901"/>
</dbReference>
<keyword evidence="4 5" id="KW-0472">Membrane</keyword>
<dbReference type="AlphaFoldDB" id="A0A183IZB6"/>
<keyword evidence="3 5" id="KW-1133">Transmembrane helix</keyword>
<organism evidence="8">
    <name type="scientific">Soboliphyme baturini</name>
    <dbReference type="NCBI Taxonomy" id="241478"/>
    <lineage>
        <taxon>Eukaryota</taxon>
        <taxon>Metazoa</taxon>
        <taxon>Ecdysozoa</taxon>
        <taxon>Nematoda</taxon>
        <taxon>Enoplea</taxon>
        <taxon>Dorylaimia</taxon>
        <taxon>Dioctophymatida</taxon>
        <taxon>Dioctophymatoidea</taxon>
        <taxon>Soboliphymatidae</taxon>
        <taxon>Soboliphyme</taxon>
    </lineage>
</organism>
<accession>A0A183IZB6</accession>
<dbReference type="SUPFAM" id="SSF81324">
    <property type="entry name" value="Voltage-gated potassium channels"/>
    <property type="match status" value="1"/>
</dbReference>